<dbReference type="InterPro" id="IPR000219">
    <property type="entry name" value="DH_dom"/>
</dbReference>
<reference evidence="2" key="3">
    <citation type="submission" date="2025-09" db="UniProtKB">
        <authorList>
            <consortium name="Ensembl"/>
        </authorList>
    </citation>
    <scope>IDENTIFICATION</scope>
</reference>
<accession>A0A8C8UDI1</accession>
<organism evidence="2 3">
    <name type="scientific">Peromyscus maniculatus bairdii</name>
    <name type="common">Prairie deer mouse</name>
    <dbReference type="NCBI Taxonomy" id="230844"/>
    <lineage>
        <taxon>Eukaryota</taxon>
        <taxon>Metazoa</taxon>
        <taxon>Chordata</taxon>
        <taxon>Craniata</taxon>
        <taxon>Vertebrata</taxon>
        <taxon>Euteleostomi</taxon>
        <taxon>Mammalia</taxon>
        <taxon>Eutheria</taxon>
        <taxon>Euarchontoglires</taxon>
        <taxon>Glires</taxon>
        <taxon>Rodentia</taxon>
        <taxon>Myomorpha</taxon>
        <taxon>Muroidea</taxon>
        <taxon>Cricetidae</taxon>
        <taxon>Neotominae</taxon>
        <taxon>Peromyscus</taxon>
    </lineage>
</organism>
<reference evidence="2" key="2">
    <citation type="submission" date="2025-08" db="UniProtKB">
        <authorList>
            <consortium name="Ensembl"/>
        </authorList>
    </citation>
    <scope>IDENTIFICATION</scope>
</reference>
<dbReference type="SUPFAM" id="SSF48065">
    <property type="entry name" value="DBL homology domain (DH-domain)"/>
    <property type="match status" value="1"/>
</dbReference>
<proteinExistence type="predicted"/>
<dbReference type="InterPro" id="IPR035899">
    <property type="entry name" value="DBL_dom_sf"/>
</dbReference>
<evidence type="ECO:0000259" key="1">
    <source>
        <dbReference type="PROSITE" id="PS50010"/>
    </source>
</evidence>
<dbReference type="PANTHER" id="PTHR12845:SF7">
    <property type="entry name" value="RHO GUANINE NUCLEOTIDE EXCHANGE FACTOR 15"/>
    <property type="match status" value="1"/>
</dbReference>
<protein>
    <submittedName>
        <fullName evidence="2">Rho guanine nucleotide exchange factor 15</fullName>
    </submittedName>
</protein>
<reference evidence="2 3" key="1">
    <citation type="submission" date="2018-10" db="EMBL/GenBank/DDBJ databases">
        <title>Improved assembly of the deer mouse Peromyscus maniculatus genome.</title>
        <authorList>
            <person name="Lassance J.-M."/>
            <person name="Hoekstra H.E."/>
        </authorList>
    </citation>
    <scope>NUCLEOTIDE SEQUENCE [LARGE SCALE GENOMIC DNA]</scope>
</reference>
<dbReference type="PANTHER" id="PTHR12845">
    <property type="entry name" value="GUANINE NUCLEOTIDE EXCHANGE FACTOR"/>
    <property type="match status" value="1"/>
</dbReference>
<dbReference type="InterPro" id="IPR047271">
    <property type="entry name" value="Ephexin-like"/>
</dbReference>
<name>A0A8C8UDI1_PERMB</name>
<feature type="domain" description="DH" evidence="1">
    <location>
        <begin position="1"/>
        <end position="153"/>
    </location>
</feature>
<dbReference type="AlphaFoldDB" id="A0A8C8UDI1"/>
<dbReference type="GeneTree" id="ENSGT01030000234571"/>
<dbReference type="PROSITE" id="PS50010">
    <property type="entry name" value="DH_2"/>
    <property type="match status" value="1"/>
</dbReference>
<dbReference type="GO" id="GO:0005085">
    <property type="term" value="F:guanyl-nucleotide exchange factor activity"/>
    <property type="evidence" value="ECO:0007669"/>
    <property type="project" value="InterPro"/>
</dbReference>
<sequence length="205" mass="23458">MQESLFEVVTSEASYLRSLRLLTDTFVLSRALRDTLTPRDHHTLFSNVQRVQGVSERFLGTLLSRVRSSPHISDLCDVVHAHAVGPFSVYVDYVRNQQYQEETYSRLMDTNVRFSAELRRLQSLPKCERLPLPSFLLLPFQRITRLRMLLQVLSWLGASGLVITISYPTVTTDILSGQLSQPQLPKCLRGRKEPSRLSWAQPLTS</sequence>
<evidence type="ECO:0000313" key="3">
    <source>
        <dbReference type="Proteomes" id="UP000694547"/>
    </source>
</evidence>
<dbReference type="Ensembl" id="ENSPEMT00000036121.1">
    <property type="protein sequence ID" value="ENSPEMP00000031218.1"/>
    <property type="gene ID" value="ENSPEMG00000014681.2"/>
</dbReference>
<dbReference type="Proteomes" id="UP000694547">
    <property type="component" value="Chromosome 8"/>
</dbReference>
<evidence type="ECO:0000313" key="2">
    <source>
        <dbReference type="Ensembl" id="ENSPEMP00000031218.1"/>
    </source>
</evidence>
<dbReference type="Gene3D" id="1.20.900.10">
    <property type="entry name" value="Dbl homology (DH) domain"/>
    <property type="match status" value="1"/>
</dbReference>
<dbReference type="Pfam" id="PF00621">
    <property type="entry name" value="RhoGEF"/>
    <property type="match status" value="1"/>
</dbReference>
<keyword evidence="3" id="KW-1185">Reference proteome</keyword>
<dbReference type="SMART" id="SM00325">
    <property type="entry name" value="RhoGEF"/>
    <property type="match status" value="1"/>
</dbReference>